<dbReference type="GO" id="GO:0005524">
    <property type="term" value="F:ATP binding"/>
    <property type="evidence" value="ECO:0007669"/>
    <property type="project" value="UniProtKB-KW"/>
</dbReference>
<reference evidence="16" key="2">
    <citation type="journal article" date="2013" name="Stand. Genomic Sci.">
        <title>Complete genome sequence of Desulfocapsa sulfexigens, a marine deltaproteobacterium specialized in disproportionating inorganic sulfur compounds.</title>
        <authorList>
            <person name="Finster K.W."/>
            <person name="Kjeldsen K.U."/>
            <person name="Kube M."/>
            <person name="Reinhardt R."/>
            <person name="Mussmann M."/>
            <person name="Amann R."/>
            <person name="Schreiber L."/>
        </authorList>
    </citation>
    <scope>NUCLEOTIDE SEQUENCE [LARGE SCALE GENOMIC DNA]</scope>
    <source>
        <strain evidence="16">DSM 10523 / SB164P1</strain>
    </source>
</reference>
<dbReference type="SMART" id="SM00091">
    <property type="entry name" value="PAS"/>
    <property type="match status" value="2"/>
</dbReference>
<keyword evidence="6" id="KW-0547">Nucleotide-binding</keyword>
<comment type="subcellular location">
    <subcellularLocation>
        <location evidence="2">Membrane</location>
    </subcellularLocation>
</comment>
<dbReference type="Pfam" id="PF13426">
    <property type="entry name" value="PAS_9"/>
    <property type="match status" value="1"/>
</dbReference>
<feature type="domain" description="HAMP" evidence="14">
    <location>
        <begin position="225"/>
        <end position="277"/>
    </location>
</feature>
<organism evidence="15 16">
    <name type="scientific">Pseudodesulfovibrio piezophilus (strain DSM 21447 / JCM 15486 / C1TLV30)</name>
    <name type="common">Desulfovibrio piezophilus</name>
    <dbReference type="NCBI Taxonomy" id="1322246"/>
    <lineage>
        <taxon>Bacteria</taxon>
        <taxon>Pseudomonadati</taxon>
        <taxon>Thermodesulfobacteriota</taxon>
        <taxon>Desulfovibrionia</taxon>
        <taxon>Desulfovibrionales</taxon>
        <taxon>Desulfovibrionaceae</taxon>
    </lineage>
</organism>
<feature type="domain" description="PAC" evidence="13">
    <location>
        <begin position="351"/>
        <end position="403"/>
    </location>
</feature>
<dbReference type="STRING" id="1322246.BN4_11567"/>
<dbReference type="GO" id="GO:0000155">
    <property type="term" value="F:phosphorelay sensor kinase activity"/>
    <property type="evidence" value="ECO:0007669"/>
    <property type="project" value="InterPro"/>
</dbReference>
<dbReference type="CDD" id="cd06225">
    <property type="entry name" value="HAMP"/>
    <property type="match status" value="1"/>
</dbReference>
<proteinExistence type="predicted"/>
<dbReference type="Gene3D" id="3.30.450.290">
    <property type="match status" value="1"/>
</dbReference>
<dbReference type="InterPro" id="IPR035965">
    <property type="entry name" value="PAS-like_dom_sf"/>
</dbReference>
<dbReference type="EC" id="2.7.13.3" evidence="3"/>
<comment type="catalytic activity">
    <reaction evidence="1">
        <text>ATP + protein L-histidine = ADP + protein N-phospho-L-histidine.</text>
        <dbReference type="EC" id="2.7.13.3"/>
    </reaction>
</comment>
<dbReference type="Gene3D" id="3.30.565.10">
    <property type="entry name" value="Histidine kinase-like ATPase, C-terminal domain"/>
    <property type="match status" value="1"/>
</dbReference>
<evidence type="ECO:0000256" key="7">
    <source>
        <dbReference type="ARBA" id="ARBA00022777"/>
    </source>
</evidence>
<dbReference type="PROSITE" id="PS50109">
    <property type="entry name" value="HIS_KIN"/>
    <property type="match status" value="1"/>
</dbReference>
<keyword evidence="7 15" id="KW-0418">Kinase</keyword>
<reference evidence="15 16" key="1">
    <citation type="journal article" date="2013" name="PLoS ONE">
        <title>The first genomic and proteomic characterization of a deep-sea sulfate reducer: insights into the piezophilic lifestyle of Desulfovibrio piezophilus.</title>
        <authorList>
            <person name="Pradel N."/>
            <person name="Ji B."/>
            <person name="Gimenez G."/>
            <person name="Talla E."/>
            <person name="Lenoble P."/>
            <person name="Garel M."/>
            <person name="Tamburini C."/>
            <person name="Fourquet P."/>
            <person name="Lebrun R."/>
            <person name="Bertin P."/>
            <person name="Denis Y."/>
            <person name="Pophillat M."/>
            <person name="Barbe V."/>
            <person name="Ollivier B."/>
            <person name="Dolla A."/>
        </authorList>
    </citation>
    <scope>NUCLEOTIDE SEQUENCE [LARGE SCALE GENOMIC DNA]</scope>
    <source>
        <strain evidence="16">DSM 10523 / SB164P1</strain>
    </source>
</reference>
<dbReference type="PROSITE" id="PS50113">
    <property type="entry name" value="PAC"/>
    <property type="match status" value="1"/>
</dbReference>
<evidence type="ECO:0000256" key="6">
    <source>
        <dbReference type="ARBA" id="ARBA00022741"/>
    </source>
</evidence>
<evidence type="ECO:0000259" key="11">
    <source>
        <dbReference type="PROSITE" id="PS50109"/>
    </source>
</evidence>
<dbReference type="eggNOG" id="COG4191">
    <property type="taxonomic scope" value="Bacteria"/>
</dbReference>
<dbReference type="KEGG" id="dpi:BN4_11567"/>
<dbReference type="eggNOG" id="COG3850">
    <property type="taxonomic scope" value="Bacteria"/>
</dbReference>
<dbReference type="AlphaFoldDB" id="M1WSB3"/>
<dbReference type="Pfam" id="PF00672">
    <property type="entry name" value="HAMP"/>
    <property type="match status" value="1"/>
</dbReference>
<evidence type="ECO:0000259" key="12">
    <source>
        <dbReference type="PROSITE" id="PS50112"/>
    </source>
</evidence>
<dbReference type="PRINTS" id="PR00344">
    <property type="entry name" value="BCTRLSENSOR"/>
</dbReference>
<evidence type="ECO:0000256" key="10">
    <source>
        <dbReference type="SAM" id="Phobius"/>
    </source>
</evidence>
<dbReference type="PANTHER" id="PTHR43065:SF46">
    <property type="entry name" value="C4-DICARBOXYLATE TRANSPORT SENSOR PROTEIN DCTB"/>
    <property type="match status" value="1"/>
</dbReference>
<keyword evidence="10" id="KW-0472">Membrane</keyword>
<dbReference type="Gene3D" id="3.30.450.20">
    <property type="entry name" value="PAS domain"/>
    <property type="match status" value="2"/>
</dbReference>
<gene>
    <name evidence="15" type="ordered locus">BN4_11567</name>
</gene>
<dbReference type="InterPro" id="IPR004358">
    <property type="entry name" value="Sig_transdc_His_kin-like_C"/>
</dbReference>
<keyword evidence="5" id="KW-0808">Transferase</keyword>
<feature type="transmembrane region" description="Helical" evidence="10">
    <location>
        <begin position="20"/>
        <end position="40"/>
    </location>
</feature>
<keyword evidence="16" id="KW-1185">Reference proteome</keyword>
<dbReference type="EMBL" id="FO203427">
    <property type="protein sequence ID" value="CCH48802.1"/>
    <property type="molecule type" value="Genomic_DNA"/>
</dbReference>
<evidence type="ECO:0000256" key="4">
    <source>
        <dbReference type="ARBA" id="ARBA00022553"/>
    </source>
</evidence>
<evidence type="ECO:0000256" key="9">
    <source>
        <dbReference type="ARBA" id="ARBA00023012"/>
    </source>
</evidence>
<dbReference type="InterPro" id="IPR003661">
    <property type="entry name" value="HisK_dim/P_dom"/>
</dbReference>
<dbReference type="CDD" id="cd00130">
    <property type="entry name" value="PAS"/>
    <property type="match status" value="1"/>
</dbReference>
<dbReference type="InterPro" id="IPR005467">
    <property type="entry name" value="His_kinase_dom"/>
</dbReference>
<evidence type="ECO:0000259" key="13">
    <source>
        <dbReference type="PROSITE" id="PS50113"/>
    </source>
</evidence>
<dbReference type="BioCyc" id="DPIE1322246:BN4_RS07845-MONOMER"/>
<dbReference type="InterPro" id="IPR003660">
    <property type="entry name" value="HAMP_dom"/>
</dbReference>
<dbReference type="SUPFAM" id="SSF47384">
    <property type="entry name" value="Homodimeric domain of signal transducing histidine kinase"/>
    <property type="match status" value="1"/>
</dbReference>
<dbReference type="SMART" id="SM00388">
    <property type="entry name" value="HisKA"/>
    <property type="match status" value="1"/>
</dbReference>
<feature type="transmembrane region" description="Helical" evidence="10">
    <location>
        <begin position="203"/>
        <end position="227"/>
    </location>
</feature>
<dbReference type="PROSITE" id="PS50112">
    <property type="entry name" value="PAS"/>
    <property type="match status" value="1"/>
</dbReference>
<accession>M1WSB3</accession>
<dbReference type="GO" id="GO:0016020">
    <property type="term" value="C:membrane"/>
    <property type="evidence" value="ECO:0007669"/>
    <property type="project" value="UniProtKB-SubCell"/>
</dbReference>
<dbReference type="SUPFAM" id="SSF158472">
    <property type="entry name" value="HAMP domain-like"/>
    <property type="match status" value="1"/>
</dbReference>
<name>M1WSB3_PSEP2</name>
<dbReference type="CDD" id="cd00082">
    <property type="entry name" value="HisKA"/>
    <property type="match status" value="1"/>
</dbReference>
<evidence type="ECO:0000256" key="3">
    <source>
        <dbReference type="ARBA" id="ARBA00012438"/>
    </source>
</evidence>
<dbReference type="Pfam" id="PF02518">
    <property type="entry name" value="HATPase_c"/>
    <property type="match status" value="1"/>
</dbReference>
<dbReference type="Pfam" id="PF00512">
    <property type="entry name" value="HisKA"/>
    <property type="match status" value="1"/>
</dbReference>
<keyword evidence="8" id="KW-0067">ATP-binding</keyword>
<dbReference type="Proteomes" id="UP000011724">
    <property type="component" value="Chromosome"/>
</dbReference>
<evidence type="ECO:0000256" key="1">
    <source>
        <dbReference type="ARBA" id="ARBA00000085"/>
    </source>
</evidence>
<dbReference type="SUPFAM" id="SSF55785">
    <property type="entry name" value="PYP-like sensor domain (PAS domain)"/>
    <property type="match status" value="2"/>
</dbReference>
<dbReference type="InterPro" id="IPR000014">
    <property type="entry name" value="PAS"/>
</dbReference>
<evidence type="ECO:0000256" key="2">
    <source>
        <dbReference type="ARBA" id="ARBA00004370"/>
    </source>
</evidence>
<keyword evidence="10" id="KW-0812">Transmembrane</keyword>
<evidence type="ECO:0000259" key="14">
    <source>
        <dbReference type="PROSITE" id="PS50885"/>
    </source>
</evidence>
<dbReference type="PROSITE" id="PS50885">
    <property type="entry name" value="HAMP"/>
    <property type="match status" value="1"/>
</dbReference>
<keyword evidence="9" id="KW-0902">Two-component regulatory system</keyword>
<dbReference type="NCBIfam" id="TIGR00229">
    <property type="entry name" value="sensory_box"/>
    <property type="match status" value="1"/>
</dbReference>
<dbReference type="SUPFAM" id="SSF55874">
    <property type="entry name" value="ATPase domain of HSP90 chaperone/DNA topoisomerase II/histidine kinase"/>
    <property type="match status" value="1"/>
</dbReference>
<protein>
    <recommendedName>
        <fullName evidence="3">histidine kinase</fullName>
        <ecNumber evidence="3">2.7.13.3</ecNumber>
    </recommendedName>
</protein>
<evidence type="ECO:0000313" key="16">
    <source>
        <dbReference type="Proteomes" id="UP000011724"/>
    </source>
</evidence>
<feature type="domain" description="Histidine kinase" evidence="11">
    <location>
        <begin position="536"/>
        <end position="760"/>
    </location>
</feature>
<dbReference type="InterPro" id="IPR013656">
    <property type="entry name" value="PAS_4"/>
</dbReference>
<dbReference type="OrthoDB" id="9805967at2"/>
<dbReference type="PANTHER" id="PTHR43065">
    <property type="entry name" value="SENSOR HISTIDINE KINASE"/>
    <property type="match status" value="1"/>
</dbReference>
<dbReference type="InterPro" id="IPR036097">
    <property type="entry name" value="HisK_dim/P_sf"/>
</dbReference>
<dbReference type="HOGENOM" id="CLU_000445_89_29_7"/>
<dbReference type="InterPro" id="IPR003594">
    <property type="entry name" value="HATPase_dom"/>
</dbReference>
<feature type="domain" description="PAS" evidence="12">
    <location>
        <begin position="404"/>
        <end position="475"/>
    </location>
</feature>
<dbReference type="Gene3D" id="1.10.8.500">
    <property type="entry name" value="HAMP domain in histidine kinase"/>
    <property type="match status" value="1"/>
</dbReference>
<evidence type="ECO:0000313" key="15">
    <source>
        <dbReference type="EMBL" id="CCH48802.1"/>
    </source>
</evidence>
<dbReference type="SMART" id="SM00304">
    <property type="entry name" value="HAMP"/>
    <property type="match status" value="1"/>
</dbReference>
<sequence>MFTAFSDCFGKLQKSLSMKLVILVMFLTTLSMTGVFFAYADKEKNDNLRRAAMRAEDLTKVIQIGLRSTMNQIPHKATAEFLTQIADLECIHSVSIHDASGLLLFSGNDSSPTLLDFKDILTLFISRNQISQPGQESLQHQDSLIPNGNSGRFLRRVSLIPNEQGCSTPLCHTAQNDAPFLGSLELTIPVESNKKVFTIRKTLPLLVALISLTGMLLTLLMTTKYMIHRPMQRILRGIRRIAHGDYTTVVTVNQHDQFGLLAETINRMARNVETHHAELSRQRALYQSLFEGVPCLITVQDRNYTLLRFNQAFADRFNAQPGDHCYEAYKGRNRKCDECPVERTFADGLSHTTEEIGSYKDGTRAHWIVNTAPIYDEKGTVVAAMEMSLDITQRKRLEEDLRASEQKYYAIFNTIPSAVLAIDAATHHIIDCNKTAISLYGYTKGNLIRKPFEKLISPDEIAAHKDAFATTLSLRRTKHIDANKKEFWASVTLSRTRFQTQDVLLTVITDISERISSEEQLIQASKMATLGEMATGVAHELNQPLAVLQMIANLFRRKLKHNKPIDAETAGNMADKITNNVNRATKIINHMREFGRKSNLETEEVRLNRVVRRAFDLFSQQLKLHNITVEWYLEEEQPIIHADSNRLEQVFINMLINARDAIEERCANAECSAPERFIVIRTRSTRRSVIAEIHDSGTGIPKELLPRLFEPFFTTKEVGQGTGLGLSISYGIVTDYGGTIHVTSPRSHGSRFTITFPRAATRSQKQLKSNTYR</sequence>
<dbReference type="InterPro" id="IPR000700">
    <property type="entry name" value="PAS-assoc_C"/>
</dbReference>
<keyword evidence="10" id="KW-1133">Transmembrane helix</keyword>
<dbReference type="Gene3D" id="1.10.287.130">
    <property type="match status" value="1"/>
</dbReference>
<evidence type="ECO:0000256" key="5">
    <source>
        <dbReference type="ARBA" id="ARBA00022679"/>
    </source>
</evidence>
<dbReference type="SMART" id="SM00387">
    <property type="entry name" value="HATPase_c"/>
    <property type="match status" value="1"/>
</dbReference>
<keyword evidence="4" id="KW-0597">Phosphoprotein</keyword>
<dbReference type="RefSeq" id="WP_015414846.1">
    <property type="nucleotide sequence ID" value="NC_020409.1"/>
</dbReference>
<dbReference type="InterPro" id="IPR036890">
    <property type="entry name" value="HATPase_C_sf"/>
</dbReference>
<dbReference type="Pfam" id="PF08448">
    <property type="entry name" value="PAS_4"/>
    <property type="match status" value="1"/>
</dbReference>
<evidence type="ECO:0000256" key="8">
    <source>
        <dbReference type="ARBA" id="ARBA00022840"/>
    </source>
</evidence>
<dbReference type="PATRIC" id="fig|879567.3.peg.1634"/>